<organism evidence="1">
    <name type="scientific">Timema poppense</name>
    <name type="common">Walking stick</name>
    <dbReference type="NCBI Taxonomy" id="170557"/>
    <lineage>
        <taxon>Eukaryota</taxon>
        <taxon>Metazoa</taxon>
        <taxon>Ecdysozoa</taxon>
        <taxon>Arthropoda</taxon>
        <taxon>Hexapoda</taxon>
        <taxon>Insecta</taxon>
        <taxon>Pterygota</taxon>
        <taxon>Neoptera</taxon>
        <taxon>Polyneoptera</taxon>
        <taxon>Phasmatodea</taxon>
        <taxon>Timematodea</taxon>
        <taxon>Timematoidea</taxon>
        <taxon>Timematidae</taxon>
        <taxon>Timema</taxon>
    </lineage>
</organism>
<accession>A0A7R9DCQ8</accession>
<proteinExistence type="predicted"/>
<protein>
    <submittedName>
        <fullName evidence="1">Uncharacterized protein</fullName>
    </submittedName>
</protein>
<name>A0A7R9DCQ8_TIMPO</name>
<evidence type="ECO:0000313" key="1">
    <source>
        <dbReference type="EMBL" id="CAD7412288.1"/>
    </source>
</evidence>
<reference evidence="1" key="1">
    <citation type="submission" date="2020-11" db="EMBL/GenBank/DDBJ databases">
        <authorList>
            <person name="Tran Van P."/>
        </authorList>
    </citation>
    <scope>NUCLEOTIDE SEQUENCE</scope>
</reference>
<sequence length="116" mass="12889">MFGLRPFALSSASFKLILWNGGWEVERRGVASQPTKVSFRANKNRRITETVDGASYRIGLAEKSYATAGKFKNAPEALQQVYHLLLNISGAWKKINPTRTCGRKPQEAGVTLAYND</sequence>
<gene>
    <name evidence="1" type="ORF">TPSB3V08_LOCUS8341</name>
</gene>
<dbReference type="EMBL" id="OD005913">
    <property type="protein sequence ID" value="CAD7412288.1"/>
    <property type="molecule type" value="Genomic_DNA"/>
</dbReference>
<dbReference type="AlphaFoldDB" id="A0A7R9DCQ8"/>